<dbReference type="RefSeq" id="XP_056505733.1">
    <property type="nucleotide sequence ID" value="XM_056639976.1"/>
</dbReference>
<evidence type="ECO:0000313" key="2">
    <source>
        <dbReference type="EMBL" id="KAJ5242729.1"/>
    </source>
</evidence>
<proteinExistence type="predicted"/>
<organism evidence="2 3">
    <name type="scientific">Penicillium citrinum</name>
    <dbReference type="NCBI Taxonomy" id="5077"/>
    <lineage>
        <taxon>Eukaryota</taxon>
        <taxon>Fungi</taxon>
        <taxon>Dikarya</taxon>
        <taxon>Ascomycota</taxon>
        <taxon>Pezizomycotina</taxon>
        <taxon>Eurotiomycetes</taxon>
        <taxon>Eurotiomycetidae</taxon>
        <taxon>Eurotiales</taxon>
        <taxon>Aspergillaceae</taxon>
        <taxon>Penicillium</taxon>
    </lineage>
</organism>
<feature type="compositionally biased region" description="Basic residues" evidence="1">
    <location>
        <begin position="96"/>
        <end position="106"/>
    </location>
</feature>
<dbReference type="Proteomes" id="UP001147733">
    <property type="component" value="Unassembled WGS sequence"/>
</dbReference>
<sequence>MIQIDSDSSHQGPDCEPYESREEHSSIPEKIATSSENDDESTDGQRITCQEPTEDSRIGNPEVFFQYVEIGKTNSNISLCHELGHADQSDEERLTQGRKGRRNRLRGLHRLQLISLDPHG</sequence>
<reference evidence="2" key="2">
    <citation type="journal article" date="2023" name="IMA Fungus">
        <title>Comparative genomic study of the Penicillium genus elucidates a diverse pangenome and 15 lateral gene transfer events.</title>
        <authorList>
            <person name="Petersen C."/>
            <person name="Sorensen T."/>
            <person name="Nielsen M.R."/>
            <person name="Sondergaard T.E."/>
            <person name="Sorensen J.L."/>
            <person name="Fitzpatrick D.A."/>
            <person name="Frisvad J.C."/>
            <person name="Nielsen K.L."/>
        </authorList>
    </citation>
    <scope>NUCLEOTIDE SEQUENCE</scope>
    <source>
        <strain evidence="2">IBT 23319</strain>
    </source>
</reference>
<dbReference type="AlphaFoldDB" id="A0A9W9PG84"/>
<dbReference type="EMBL" id="JAPQKT010000001">
    <property type="protein sequence ID" value="KAJ5242729.1"/>
    <property type="molecule type" value="Genomic_DNA"/>
</dbReference>
<comment type="caution">
    <text evidence="2">The sequence shown here is derived from an EMBL/GenBank/DDBJ whole genome shotgun (WGS) entry which is preliminary data.</text>
</comment>
<accession>A0A9W9PG84</accession>
<name>A0A9W9PG84_PENCI</name>
<dbReference type="GeneID" id="81379143"/>
<feature type="compositionally biased region" description="Polar residues" evidence="1">
    <location>
        <begin position="1"/>
        <end position="11"/>
    </location>
</feature>
<evidence type="ECO:0000313" key="3">
    <source>
        <dbReference type="Proteomes" id="UP001147733"/>
    </source>
</evidence>
<evidence type="ECO:0000256" key="1">
    <source>
        <dbReference type="SAM" id="MobiDB-lite"/>
    </source>
</evidence>
<feature type="region of interest" description="Disordered" evidence="1">
    <location>
        <begin position="86"/>
        <end position="106"/>
    </location>
</feature>
<feature type="compositionally biased region" description="Basic and acidic residues" evidence="1">
    <location>
        <begin position="18"/>
        <end position="27"/>
    </location>
</feature>
<gene>
    <name evidence="2" type="ORF">N7469_001056</name>
</gene>
<protein>
    <submittedName>
        <fullName evidence="2">Uncharacterized protein</fullName>
    </submittedName>
</protein>
<feature type="compositionally biased region" description="Basic and acidic residues" evidence="1">
    <location>
        <begin position="86"/>
        <end position="95"/>
    </location>
</feature>
<reference evidence="2" key="1">
    <citation type="submission" date="2022-11" db="EMBL/GenBank/DDBJ databases">
        <authorList>
            <person name="Petersen C."/>
        </authorList>
    </citation>
    <scope>NUCLEOTIDE SEQUENCE</scope>
    <source>
        <strain evidence="2">IBT 23319</strain>
    </source>
</reference>
<feature type="region of interest" description="Disordered" evidence="1">
    <location>
        <begin position="1"/>
        <end position="60"/>
    </location>
</feature>
<keyword evidence="3" id="KW-1185">Reference proteome</keyword>